<proteinExistence type="predicted"/>
<organism evidence="1">
    <name type="scientific">Culex pipiens</name>
    <name type="common">House mosquito</name>
    <dbReference type="NCBI Taxonomy" id="7175"/>
    <lineage>
        <taxon>Eukaryota</taxon>
        <taxon>Metazoa</taxon>
        <taxon>Ecdysozoa</taxon>
        <taxon>Arthropoda</taxon>
        <taxon>Hexapoda</taxon>
        <taxon>Insecta</taxon>
        <taxon>Pterygota</taxon>
        <taxon>Neoptera</taxon>
        <taxon>Endopterygota</taxon>
        <taxon>Diptera</taxon>
        <taxon>Nematocera</taxon>
        <taxon>Culicoidea</taxon>
        <taxon>Culicidae</taxon>
        <taxon>Culicinae</taxon>
        <taxon>Culicini</taxon>
        <taxon>Culex</taxon>
        <taxon>Culex</taxon>
    </lineage>
</organism>
<protein>
    <submittedName>
        <fullName evidence="1">(northern house mosquito) hypothetical protein</fullName>
    </submittedName>
</protein>
<sequence length="115" mass="12585">MFSLKDVAGVLLGAKITSNKEAEIARPSGTDTLCKRRRLPVRPSPSSSCPARSYMFLGVACKACCETCLRWSGIPRFGSCPSTETAQPIARSTKSSCWSRWLIRCGFQGYSSGRR</sequence>
<dbReference type="AlphaFoldDB" id="A0A8D8CYK8"/>
<accession>A0A8D8CYK8</accession>
<reference evidence="1" key="1">
    <citation type="submission" date="2021-05" db="EMBL/GenBank/DDBJ databases">
        <authorList>
            <person name="Alioto T."/>
            <person name="Alioto T."/>
            <person name="Gomez Garrido J."/>
        </authorList>
    </citation>
    <scope>NUCLEOTIDE SEQUENCE</scope>
</reference>
<name>A0A8D8CYK8_CULPI</name>
<evidence type="ECO:0000313" key="1">
    <source>
        <dbReference type="EMBL" id="CAG6499762.1"/>
    </source>
</evidence>
<dbReference type="EMBL" id="HBUE01138718">
    <property type="protein sequence ID" value="CAG6499762.1"/>
    <property type="molecule type" value="Transcribed_RNA"/>
</dbReference>